<dbReference type="AlphaFoldDB" id="A0A0F9B2P2"/>
<evidence type="ECO:0000313" key="1">
    <source>
        <dbReference type="EMBL" id="KKL15925.1"/>
    </source>
</evidence>
<dbReference type="InterPro" id="IPR051125">
    <property type="entry name" value="ABC-4/HrtB_transporter"/>
</dbReference>
<dbReference type="PANTHER" id="PTHR43738">
    <property type="entry name" value="ABC TRANSPORTER, MEMBRANE PROTEIN"/>
    <property type="match status" value="1"/>
</dbReference>
<accession>A0A0F9B2P2</accession>
<dbReference type="EMBL" id="LAZR01039870">
    <property type="protein sequence ID" value="KKL15925.1"/>
    <property type="molecule type" value="Genomic_DNA"/>
</dbReference>
<reference evidence="1" key="1">
    <citation type="journal article" date="2015" name="Nature">
        <title>Complex archaea that bridge the gap between prokaryotes and eukaryotes.</title>
        <authorList>
            <person name="Spang A."/>
            <person name="Saw J.H."/>
            <person name="Jorgensen S.L."/>
            <person name="Zaremba-Niedzwiedzka K."/>
            <person name="Martijn J."/>
            <person name="Lind A.E."/>
            <person name="van Eijk R."/>
            <person name="Schleper C."/>
            <person name="Guy L."/>
            <person name="Ettema T.J."/>
        </authorList>
    </citation>
    <scope>NUCLEOTIDE SEQUENCE</scope>
</reference>
<feature type="non-terminal residue" evidence="1">
    <location>
        <position position="271"/>
    </location>
</feature>
<proteinExistence type="predicted"/>
<sequence length="271" mass="29172">MIWLLACGVFLVVAVGANRHDPASQAGERHSGTGGFEVFGESTVNILHDLNSVDGRARLGVDADELRGVDIIQLRRYAGDEASCLNLNRVRKPQLLGVNPKRLAALDAFAFTKTIESARGSDGWGMLEEHFGRDVVPAVGDSATITWALGKSVGDKIDYVDQKGRPFSVLIVGMIKTSILQGSLVISEEHLVERFPDVEGYRTFLIDVPEKRLQIVISSLGRTLRDFGLELTPATEKLAGFIAVENTYLSIFQLLGGLGLVLGSGGVGLVV</sequence>
<gene>
    <name evidence="1" type="ORF">LCGC14_2500710</name>
</gene>
<name>A0A0F9B2P2_9ZZZZ</name>
<dbReference type="PANTHER" id="PTHR43738:SF2">
    <property type="entry name" value="ABC TRANSPORTER PERMEASE"/>
    <property type="match status" value="1"/>
</dbReference>
<evidence type="ECO:0008006" key="2">
    <source>
        <dbReference type="Google" id="ProtNLM"/>
    </source>
</evidence>
<organism evidence="1">
    <name type="scientific">marine sediment metagenome</name>
    <dbReference type="NCBI Taxonomy" id="412755"/>
    <lineage>
        <taxon>unclassified sequences</taxon>
        <taxon>metagenomes</taxon>
        <taxon>ecological metagenomes</taxon>
    </lineage>
</organism>
<comment type="caution">
    <text evidence="1">The sequence shown here is derived from an EMBL/GenBank/DDBJ whole genome shotgun (WGS) entry which is preliminary data.</text>
</comment>
<protein>
    <recommendedName>
        <fullName evidence="2">MacB-like periplasmic core domain-containing protein</fullName>
    </recommendedName>
</protein>